<organism evidence="3 4">
    <name type="scientific">Lasius niger</name>
    <name type="common">Black garden ant</name>
    <dbReference type="NCBI Taxonomy" id="67767"/>
    <lineage>
        <taxon>Eukaryota</taxon>
        <taxon>Metazoa</taxon>
        <taxon>Ecdysozoa</taxon>
        <taxon>Arthropoda</taxon>
        <taxon>Hexapoda</taxon>
        <taxon>Insecta</taxon>
        <taxon>Pterygota</taxon>
        <taxon>Neoptera</taxon>
        <taxon>Endopterygota</taxon>
        <taxon>Hymenoptera</taxon>
        <taxon>Apocrita</taxon>
        <taxon>Aculeata</taxon>
        <taxon>Formicoidea</taxon>
        <taxon>Formicidae</taxon>
        <taxon>Formicinae</taxon>
        <taxon>Lasius</taxon>
        <taxon>Lasius</taxon>
    </lineage>
</organism>
<dbReference type="GO" id="GO:0000723">
    <property type="term" value="P:telomere maintenance"/>
    <property type="evidence" value="ECO:0007669"/>
    <property type="project" value="InterPro"/>
</dbReference>
<accession>A0A0J7JU88</accession>
<dbReference type="SUPFAM" id="SSF52540">
    <property type="entry name" value="P-loop containing nucleoside triphosphate hydrolases"/>
    <property type="match status" value="1"/>
</dbReference>
<comment type="caution">
    <text evidence="3">The sequence shown here is derived from an EMBL/GenBank/DDBJ whole genome shotgun (WGS) entry which is preliminary data.</text>
</comment>
<proteinExistence type="inferred from homology"/>
<name>A0A0J7JU88_LASNI</name>
<reference evidence="3 4" key="1">
    <citation type="submission" date="2015-04" db="EMBL/GenBank/DDBJ databases">
        <title>Lasius niger genome sequencing.</title>
        <authorList>
            <person name="Konorov E.A."/>
            <person name="Nikitin M.A."/>
            <person name="Kirill M.V."/>
            <person name="Chang P."/>
        </authorList>
    </citation>
    <scope>NUCLEOTIDE SEQUENCE [LARGE SCALE GENOMIC DNA]</scope>
    <source>
        <tissue evidence="3">Whole</tissue>
    </source>
</reference>
<feature type="domain" description="DNA helicase Pif1-like DEAD-box helicase" evidence="2">
    <location>
        <begin position="2"/>
        <end position="107"/>
    </location>
</feature>
<comment type="cofactor">
    <cofactor evidence="1">
        <name>Mg(2+)</name>
        <dbReference type="ChEBI" id="CHEBI:18420"/>
    </cofactor>
</comment>
<evidence type="ECO:0000313" key="3">
    <source>
        <dbReference type="EMBL" id="KMQ81569.1"/>
    </source>
</evidence>
<keyword evidence="1" id="KW-0547">Nucleotide-binding</keyword>
<evidence type="ECO:0000313" key="4">
    <source>
        <dbReference type="Proteomes" id="UP000036403"/>
    </source>
</evidence>
<keyword evidence="1" id="KW-0067">ATP-binding</keyword>
<dbReference type="EMBL" id="LBMM01034065">
    <property type="protein sequence ID" value="KMQ81569.1"/>
    <property type="molecule type" value="Genomic_DNA"/>
</dbReference>
<dbReference type="PANTHER" id="PTHR10492:SF57">
    <property type="entry name" value="ATP-DEPENDENT DNA HELICASE"/>
    <property type="match status" value="1"/>
</dbReference>
<dbReference type="Gene3D" id="3.40.50.300">
    <property type="entry name" value="P-loop containing nucleotide triphosphate hydrolases"/>
    <property type="match status" value="1"/>
</dbReference>
<dbReference type="PaxDb" id="67767-A0A0J7JU88"/>
<dbReference type="PANTHER" id="PTHR10492">
    <property type="match status" value="1"/>
</dbReference>
<dbReference type="InterPro" id="IPR010285">
    <property type="entry name" value="DNA_helicase_pif1-like_DEAD"/>
</dbReference>
<keyword evidence="1" id="KW-0234">DNA repair</keyword>
<comment type="similarity">
    <text evidence="1">Belongs to the helicase family.</text>
</comment>
<dbReference type="GO" id="GO:0006281">
    <property type="term" value="P:DNA repair"/>
    <property type="evidence" value="ECO:0007669"/>
    <property type="project" value="UniProtKB-KW"/>
</dbReference>
<keyword evidence="1" id="KW-0227">DNA damage</keyword>
<dbReference type="GO" id="GO:0005524">
    <property type="term" value="F:ATP binding"/>
    <property type="evidence" value="ECO:0007669"/>
    <property type="project" value="UniProtKB-KW"/>
</dbReference>
<dbReference type="Pfam" id="PF05970">
    <property type="entry name" value="PIF1"/>
    <property type="match status" value="1"/>
</dbReference>
<dbReference type="EC" id="5.6.2.3" evidence="1"/>
<keyword evidence="1 3" id="KW-0347">Helicase</keyword>
<dbReference type="OrthoDB" id="10053386at2759"/>
<keyword evidence="1" id="KW-0233">DNA recombination</keyword>
<dbReference type="STRING" id="67767.A0A0J7JU88"/>
<dbReference type="InterPro" id="IPR027417">
    <property type="entry name" value="P-loop_NTPase"/>
</dbReference>
<dbReference type="GO" id="GO:0016887">
    <property type="term" value="F:ATP hydrolysis activity"/>
    <property type="evidence" value="ECO:0007669"/>
    <property type="project" value="RHEA"/>
</dbReference>
<dbReference type="GO" id="GO:0043139">
    <property type="term" value="F:5'-3' DNA helicase activity"/>
    <property type="evidence" value="ECO:0007669"/>
    <property type="project" value="UniProtKB-EC"/>
</dbReference>
<dbReference type="GO" id="GO:0006310">
    <property type="term" value="P:DNA recombination"/>
    <property type="evidence" value="ECO:0007669"/>
    <property type="project" value="UniProtKB-KW"/>
</dbReference>
<feature type="non-terminal residue" evidence="3">
    <location>
        <position position="1"/>
    </location>
</feature>
<dbReference type="AlphaFoldDB" id="A0A0J7JU88"/>
<keyword evidence="4" id="KW-1185">Reference proteome</keyword>
<keyword evidence="1" id="KW-0378">Hydrolase</keyword>
<evidence type="ECO:0000256" key="1">
    <source>
        <dbReference type="RuleBase" id="RU363044"/>
    </source>
</evidence>
<feature type="non-terminal residue" evidence="3">
    <location>
        <position position="204"/>
    </location>
</feature>
<gene>
    <name evidence="3" type="ORF">RF55_25933</name>
</gene>
<sequence>SAKLIIWDEVSMTVGHALTAVDKLFKDLMKNPRPFGGKVILFAGDFRQNLPIVPHAHKTAIIESTVKYNPIWRNVTQVKLQQNMRTADEKEFANWLMQLGDGKLSNTDGLHLDTIEIPQDFISKESIITEIFGDRITMEQIRENPDRAILCPKNEDTFKINDEILRLMEGEEKEYLSIDSIVSDDPQEQLNFPTEFLNSVTPSG</sequence>
<dbReference type="Proteomes" id="UP000036403">
    <property type="component" value="Unassembled WGS sequence"/>
</dbReference>
<comment type="catalytic activity">
    <reaction evidence="1">
        <text>ATP + H2O = ADP + phosphate + H(+)</text>
        <dbReference type="Rhea" id="RHEA:13065"/>
        <dbReference type="ChEBI" id="CHEBI:15377"/>
        <dbReference type="ChEBI" id="CHEBI:15378"/>
        <dbReference type="ChEBI" id="CHEBI:30616"/>
        <dbReference type="ChEBI" id="CHEBI:43474"/>
        <dbReference type="ChEBI" id="CHEBI:456216"/>
        <dbReference type="EC" id="5.6.2.3"/>
    </reaction>
</comment>
<protein>
    <recommendedName>
        <fullName evidence="1">ATP-dependent DNA helicase</fullName>
        <ecNumber evidence="1">5.6.2.3</ecNumber>
    </recommendedName>
</protein>
<evidence type="ECO:0000259" key="2">
    <source>
        <dbReference type="Pfam" id="PF05970"/>
    </source>
</evidence>